<protein>
    <recommendedName>
        <fullName evidence="3">DUF4915 domain-containing protein</fullName>
    </recommendedName>
</protein>
<comment type="caution">
    <text evidence="1">The sequence shown here is derived from an EMBL/GenBank/DDBJ whole genome shotgun (WGS) entry which is preliminary data.</text>
</comment>
<name>A0A2S8FCA9_9BACT</name>
<proteinExistence type="predicted"/>
<dbReference type="AlphaFoldDB" id="A0A2S8FCA9"/>
<sequence length="323" mass="36791">MPETATMHLSRTLHGHRVNTTATPSQCDIQIETETKELFNVTLLIASKSGLYFFHQGKLEKWLTGRFYGITERQGRWYVYSFDTSTYGRLLSFRILNHTLSDLREELRAIPPEIHQIDWLGDALLMTDTSNNRLTSYEIRNGKLTRPRHYYPAGRLKNGRQSDNYRHINSVYCDNTRILVVCHNDTRRTGRPSEIMILNHAFQVQTTIELEGGCAHNVIPFRDSFIYCDSLGGAIDLAGTKIAVGNFPRGVAMNANLVFVGTSEFANRHERDSTSSRIYLISHDTNKVIAELAIPHMGSIYELRLVHPGDLSLSRNCAPYRTL</sequence>
<evidence type="ECO:0008006" key="3">
    <source>
        <dbReference type="Google" id="ProtNLM"/>
    </source>
</evidence>
<gene>
    <name evidence="1" type="ORF">C5Y83_27440</name>
</gene>
<dbReference type="EMBL" id="PUHY01000015">
    <property type="protein sequence ID" value="PQO29779.1"/>
    <property type="molecule type" value="Genomic_DNA"/>
</dbReference>
<dbReference type="SUPFAM" id="SSF63825">
    <property type="entry name" value="YWTD domain"/>
    <property type="match status" value="1"/>
</dbReference>
<reference evidence="1 2" key="1">
    <citation type="submission" date="2018-02" db="EMBL/GenBank/DDBJ databases">
        <title>Comparative genomes isolates from brazilian mangrove.</title>
        <authorList>
            <person name="Araujo J.E."/>
            <person name="Taketani R.G."/>
            <person name="Silva M.C.P."/>
            <person name="Loureco M.V."/>
            <person name="Andreote F.D."/>
        </authorList>
    </citation>
    <scope>NUCLEOTIDE SEQUENCE [LARGE SCALE GENOMIC DNA]</scope>
    <source>
        <strain evidence="1 2">Hex-1 MGV</strain>
    </source>
</reference>
<evidence type="ECO:0000313" key="1">
    <source>
        <dbReference type="EMBL" id="PQO29779.1"/>
    </source>
</evidence>
<accession>A0A2S8FCA9</accession>
<organism evidence="1 2">
    <name type="scientific">Blastopirellula marina</name>
    <dbReference type="NCBI Taxonomy" id="124"/>
    <lineage>
        <taxon>Bacteria</taxon>
        <taxon>Pseudomonadati</taxon>
        <taxon>Planctomycetota</taxon>
        <taxon>Planctomycetia</taxon>
        <taxon>Pirellulales</taxon>
        <taxon>Pirellulaceae</taxon>
        <taxon>Blastopirellula</taxon>
    </lineage>
</organism>
<evidence type="ECO:0000313" key="2">
    <source>
        <dbReference type="Proteomes" id="UP000238322"/>
    </source>
</evidence>
<dbReference type="Proteomes" id="UP000238322">
    <property type="component" value="Unassembled WGS sequence"/>
</dbReference>